<reference evidence="12 13" key="1">
    <citation type="submission" date="2024-03" db="EMBL/GenBank/DDBJ databases">
        <title>The genome assembly and annotation of the cricket Gryllus longicercus Weissman &amp; Gray.</title>
        <authorList>
            <person name="Szrajer S."/>
            <person name="Gray D."/>
            <person name="Ylla G."/>
        </authorList>
    </citation>
    <scope>NUCLEOTIDE SEQUENCE [LARGE SCALE GENOMIC DNA]</scope>
    <source>
        <strain evidence="12">DAG 2021-001</strain>
        <tissue evidence="12">Whole body minus gut</tissue>
    </source>
</reference>
<evidence type="ECO:0000256" key="7">
    <source>
        <dbReference type="ARBA" id="ARBA00022859"/>
    </source>
</evidence>
<evidence type="ECO:0000313" key="12">
    <source>
        <dbReference type="EMBL" id="KAK7865949.1"/>
    </source>
</evidence>
<organism evidence="12 13">
    <name type="scientific">Gryllus longicercus</name>
    <dbReference type="NCBI Taxonomy" id="2509291"/>
    <lineage>
        <taxon>Eukaryota</taxon>
        <taxon>Metazoa</taxon>
        <taxon>Ecdysozoa</taxon>
        <taxon>Arthropoda</taxon>
        <taxon>Hexapoda</taxon>
        <taxon>Insecta</taxon>
        <taxon>Pterygota</taxon>
        <taxon>Neoptera</taxon>
        <taxon>Polyneoptera</taxon>
        <taxon>Orthoptera</taxon>
        <taxon>Ensifera</taxon>
        <taxon>Gryllidea</taxon>
        <taxon>Grylloidea</taxon>
        <taxon>Gryllidae</taxon>
        <taxon>Gryllinae</taxon>
        <taxon>Gryllus</taxon>
    </lineage>
</organism>
<dbReference type="PANTHER" id="PTHR45828">
    <property type="entry name" value="CYTOCHROME B561/FERRIC REDUCTASE TRANSMEMBRANE"/>
    <property type="match status" value="1"/>
</dbReference>
<keyword evidence="7" id="KW-0391">Immunity</keyword>
<dbReference type="AlphaFoldDB" id="A0AAN9Z7U5"/>
<evidence type="ECO:0000313" key="13">
    <source>
        <dbReference type="Proteomes" id="UP001378592"/>
    </source>
</evidence>
<evidence type="ECO:0000256" key="8">
    <source>
        <dbReference type="ARBA" id="ARBA00023022"/>
    </source>
</evidence>
<proteinExistence type="inferred from homology"/>
<comment type="caution">
    <text evidence="12">The sequence shown here is derived from an EMBL/GenBank/DDBJ whole genome shotgun (WGS) entry which is preliminary data.</text>
</comment>
<evidence type="ECO:0000256" key="9">
    <source>
        <dbReference type="SAM" id="MobiDB-lite"/>
    </source>
</evidence>
<dbReference type="Proteomes" id="UP001378592">
    <property type="component" value="Unassembled WGS sequence"/>
</dbReference>
<gene>
    <name evidence="12" type="ORF">R5R35_005014</name>
</gene>
<evidence type="ECO:0000256" key="3">
    <source>
        <dbReference type="ARBA" id="ARBA00022525"/>
    </source>
</evidence>
<evidence type="ECO:0000256" key="10">
    <source>
        <dbReference type="SAM" id="SignalP"/>
    </source>
</evidence>
<evidence type="ECO:0000256" key="6">
    <source>
        <dbReference type="ARBA" id="ARBA00022729"/>
    </source>
</evidence>
<feature type="domain" description="Reelin" evidence="11">
    <location>
        <begin position="35"/>
        <end position="184"/>
    </location>
</feature>
<dbReference type="GO" id="GO:0005576">
    <property type="term" value="C:extracellular region"/>
    <property type="evidence" value="ECO:0007669"/>
    <property type="project" value="UniProtKB-SubCell"/>
</dbReference>
<dbReference type="EMBL" id="JAZDUA010000161">
    <property type="protein sequence ID" value="KAK7865949.1"/>
    <property type="molecule type" value="Genomic_DNA"/>
</dbReference>
<dbReference type="InterPro" id="IPR042307">
    <property type="entry name" value="Reeler_sf"/>
</dbReference>
<dbReference type="PANTHER" id="PTHR45828:SF9">
    <property type="entry name" value="CELL WALL INTEGRITY AND STRESS RESPONSE COMPONENT 4-LIKE-RELATED"/>
    <property type="match status" value="1"/>
</dbReference>
<sequence>MQFGRALVTLAALAVCGVAAFPAEPEIRFTSTPAPGTTELDPNHVPDSVCVSMQPAHGPNEPKKTDPPYVVTVSSRKVSKGDTVRVVVKGLASETFKGIYIQGRINDLPVGRWLPHDNPQVRVLDCSPRKENALSFVSRNGINSITLEWVAPEDVKGDLIFLTTIVKSYDAFWTKVRSTPLQVL</sequence>
<feature type="signal peptide" evidence="10">
    <location>
        <begin position="1"/>
        <end position="20"/>
    </location>
</feature>
<dbReference type="InterPro" id="IPR051237">
    <property type="entry name" value="Ferric-chelate_Red/DefProt"/>
</dbReference>
<keyword evidence="8" id="KW-0044">Antibiotic</keyword>
<evidence type="ECO:0000256" key="2">
    <source>
        <dbReference type="ARBA" id="ARBA00008501"/>
    </source>
</evidence>
<accession>A0AAN9Z7U5</accession>
<keyword evidence="13" id="KW-1185">Reference proteome</keyword>
<dbReference type="InterPro" id="IPR002861">
    <property type="entry name" value="Reeler_dom"/>
</dbReference>
<comment type="subcellular location">
    <subcellularLocation>
        <location evidence="1">Secreted</location>
    </subcellularLocation>
</comment>
<feature type="region of interest" description="Disordered" evidence="9">
    <location>
        <begin position="30"/>
        <end position="67"/>
    </location>
</feature>
<dbReference type="GO" id="GO:0042742">
    <property type="term" value="P:defense response to bacterium"/>
    <property type="evidence" value="ECO:0007669"/>
    <property type="project" value="UniProtKB-KW"/>
</dbReference>
<name>A0AAN9Z7U5_9ORTH</name>
<evidence type="ECO:0000256" key="4">
    <source>
        <dbReference type="ARBA" id="ARBA00022529"/>
    </source>
</evidence>
<dbReference type="Pfam" id="PF02014">
    <property type="entry name" value="Reeler"/>
    <property type="match status" value="1"/>
</dbReference>
<evidence type="ECO:0000256" key="5">
    <source>
        <dbReference type="ARBA" id="ARBA00022588"/>
    </source>
</evidence>
<dbReference type="PROSITE" id="PS51019">
    <property type="entry name" value="REELIN"/>
    <property type="match status" value="1"/>
</dbReference>
<dbReference type="GO" id="GO:0016020">
    <property type="term" value="C:membrane"/>
    <property type="evidence" value="ECO:0007669"/>
    <property type="project" value="TreeGrafter"/>
</dbReference>
<keyword evidence="4" id="KW-0929">Antimicrobial</keyword>
<evidence type="ECO:0000259" key="11">
    <source>
        <dbReference type="PROSITE" id="PS51019"/>
    </source>
</evidence>
<dbReference type="GO" id="GO:0045087">
    <property type="term" value="P:innate immune response"/>
    <property type="evidence" value="ECO:0007669"/>
    <property type="project" value="UniProtKB-KW"/>
</dbReference>
<keyword evidence="5" id="KW-0399">Innate immunity</keyword>
<dbReference type="Gene3D" id="2.60.40.4060">
    <property type="entry name" value="Reeler domain"/>
    <property type="match status" value="1"/>
</dbReference>
<protein>
    <recommendedName>
        <fullName evidence="11">Reelin domain-containing protein</fullName>
    </recommendedName>
</protein>
<evidence type="ECO:0000256" key="1">
    <source>
        <dbReference type="ARBA" id="ARBA00004613"/>
    </source>
</evidence>
<keyword evidence="6 10" id="KW-0732">Signal</keyword>
<keyword evidence="3" id="KW-0964">Secreted</keyword>
<dbReference type="CDD" id="cd08544">
    <property type="entry name" value="Reeler"/>
    <property type="match status" value="1"/>
</dbReference>
<feature type="chain" id="PRO_5042963579" description="Reelin domain-containing protein" evidence="10">
    <location>
        <begin position="21"/>
        <end position="184"/>
    </location>
</feature>
<comment type="similarity">
    <text evidence="2">Belongs to the insect defense protein family.</text>
</comment>